<dbReference type="Pfam" id="PF00404">
    <property type="entry name" value="Dockerin_1"/>
    <property type="match status" value="1"/>
</dbReference>
<evidence type="ECO:0000256" key="1">
    <source>
        <dbReference type="SAM" id="MobiDB-lite"/>
    </source>
</evidence>
<accession>A0A5C6C525</accession>
<dbReference type="SUPFAM" id="SSF63446">
    <property type="entry name" value="Type I dockerin domain"/>
    <property type="match status" value="1"/>
</dbReference>
<dbReference type="Proteomes" id="UP000319908">
    <property type="component" value="Unassembled WGS sequence"/>
</dbReference>
<protein>
    <submittedName>
        <fullName evidence="2">Calx-beta domain protein</fullName>
    </submittedName>
</protein>
<dbReference type="RefSeq" id="WP_146406478.1">
    <property type="nucleotide sequence ID" value="NZ_SJPU01000001.1"/>
</dbReference>
<dbReference type="EMBL" id="SJPU01000001">
    <property type="protein sequence ID" value="TWU19720.1"/>
    <property type="molecule type" value="Genomic_DNA"/>
</dbReference>
<dbReference type="InterPro" id="IPR036439">
    <property type="entry name" value="Dockerin_dom_sf"/>
</dbReference>
<sequence>MSSPFRYRRLTTGRCQVRSRATRAIRFEALESRRLLASGQSIPAGEPSDSVHFRFDYSHDTGFFKNHPERRALLELAGRLLTDRLSDTLDAIPASNSSIRWEAHYTNPRTGANTKLPAGFAAAANEIVVYVGSRNLQNLDFQGGTVRSYADGVKTPFSYACSSTTQAQCTAFGKTLTTRGEGVTQGTGAVDFAPFVASLTFDNRSDTVDDWNFDDGPLQAGQHRFLTFAQHELAHVLGFGIANSFTTKVQAGKFTGAKTDAAYVGAGHLPLNGGHIAQSVAGEQSTIMTSSIQSSGLFGSLDFAVLDDIGWQVVGDSRRAVTMTTSAEALPENAGAFELTATLSSASSTPISVPVSIRGTGKLGSDVSLSANQFVFAANQKTATISVQVIDDGVYEAAESINISLLDSAYARLGSNPEVQLTVFDDDGLDLASVRRDDPASATSSLTIPGDRQPHGIVFRASKTQNLSVTAQHVEHIDAGVLLYDRHQNIIGTYSATGLASADLITGESYALVFYPRTVPQTFTVGLPGGLASVTARHNVLFPADVNGNYNVTEVDALQIINQLNQSGDDFSVDASTVSGEGFYDVNGDGLITAVDALQVINFLNGQGPAGEPLVSANADTVAPIPWYPTPTPTRLSDSDTETPVQTFDTPKKQLDAPQYDEAKSVVDVKRIDSIDRIFATATETDVFSIELDLLS</sequence>
<comment type="caution">
    <text evidence="2">The sequence shown here is derived from an EMBL/GenBank/DDBJ whole genome shotgun (WGS) entry which is preliminary data.</text>
</comment>
<feature type="region of interest" description="Disordered" evidence="1">
    <location>
        <begin position="630"/>
        <end position="649"/>
    </location>
</feature>
<dbReference type="InterPro" id="IPR038081">
    <property type="entry name" value="CalX-like_sf"/>
</dbReference>
<gene>
    <name evidence="2" type="ORF">Poly21_18950</name>
</gene>
<evidence type="ECO:0000313" key="3">
    <source>
        <dbReference type="Proteomes" id="UP000319908"/>
    </source>
</evidence>
<dbReference type="GO" id="GO:0004553">
    <property type="term" value="F:hydrolase activity, hydrolyzing O-glycosyl compounds"/>
    <property type="evidence" value="ECO:0007669"/>
    <property type="project" value="InterPro"/>
</dbReference>
<dbReference type="SUPFAM" id="SSF141072">
    <property type="entry name" value="CalX-like"/>
    <property type="match status" value="1"/>
</dbReference>
<dbReference type="Gene3D" id="2.60.40.2030">
    <property type="match status" value="1"/>
</dbReference>
<organism evidence="2 3">
    <name type="scientific">Allorhodopirellula heiligendammensis</name>
    <dbReference type="NCBI Taxonomy" id="2714739"/>
    <lineage>
        <taxon>Bacteria</taxon>
        <taxon>Pseudomonadati</taxon>
        <taxon>Planctomycetota</taxon>
        <taxon>Planctomycetia</taxon>
        <taxon>Pirellulales</taxon>
        <taxon>Pirellulaceae</taxon>
        <taxon>Allorhodopirellula</taxon>
    </lineage>
</organism>
<proteinExistence type="predicted"/>
<dbReference type="GO" id="GO:0000272">
    <property type="term" value="P:polysaccharide catabolic process"/>
    <property type="evidence" value="ECO:0007669"/>
    <property type="project" value="InterPro"/>
</dbReference>
<dbReference type="OrthoDB" id="8198236at2"/>
<reference evidence="2 3" key="1">
    <citation type="journal article" date="2020" name="Antonie Van Leeuwenhoek">
        <title>Rhodopirellula heiligendammensis sp. nov., Rhodopirellula pilleata sp. nov., and Rhodopirellula solitaria sp. nov. isolated from natural or artificial marine surfaces in Northern Germany and California, USA, and emended description of the genus Rhodopirellula.</title>
        <authorList>
            <person name="Kallscheuer N."/>
            <person name="Wiegand S."/>
            <person name="Jogler M."/>
            <person name="Boedeker C."/>
            <person name="Peeters S.H."/>
            <person name="Rast P."/>
            <person name="Heuer A."/>
            <person name="Jetten M.S.M."/>
            <person name="Rohde M."/>
            <person name="Jogler C."/>
        </authorList>
    </citation>
    <scope>NUCLEOTIDE SEQUENCE [LARGE SCALE GENOMIC DNA]</scope>
    <source>
        <strain evidence="2 3">Poly21</strain>
    </source>
</reference>
<name>A0A5C6C525_9BACT</name>
<dbReference type="Gene3D" id="1.10.1330.10">
    <property type="entry name" value="Dockerin domain"/>
    <property type="match status" value="1"/>
</dbReference>
<keyword evidence="3" id="KW-1185">Reference proteome</keyword>
<dbReference type="SUPFAM" id="SSF55486">
    <property type="entry name" value="Metalloproteases ('zincins'), catalytic domain"/>
    <property type="match status" value="1"/>
</dbReference>
<dbReference type="InterPro" id="IPR002105">
    <property type="entry name" value="Dockerin_1_rpt"/>
</dbReference>
<evidence type="ECO:0000313" key="2">
    <source>
        <dbReference type="EMBL" id="TWU19720.1"/>
    </source>
</evidence>
<dbReference type="AlphaFoldDB" id="A0A5C6C525"/>